<keyword evidence="5" id="KW-0326">Glycosidase</keyword>
<dbReference type="PANTHER" id="PTHR31451:SF45">
    <property type="entry name" value="MANNAN ENDO-1,4-BETA-MANNOSIDASE 2"/>
    <property type="match status" value="1"/>
</dbReference>
<dbReference type="InterPro" id="IPR001547">
    <property type="entry name" value="Glyco_hydro_5"/>
</dbReference>
<accession>A0A804J2I4</accession>
<keyword evidence="4" id="KW-0378">Hydrolase</keyword>
<reference evidence="9" key="2">
    <citation type="submission" date="2021-05" db="UniProtKB">
        <authorList>
            <consortium name="EnsemblPlants"/>
        </authorList>
    </citation>
    <scope>IDENTIFICATION</scope>
    <source>
        <strain evidence="9">subsp. malaccensis</strain>
    </source>
</reference>
<evidence type="ECO:0000313" key="10">
    <source>
        <dbReference type="Proteomes" id="UP000012960"/>
    </source>
</evidence>
<feature type="transmembrane region" description="Helical" evidence="6">
    <location>
        <begin position="6"/>
        <end position="25"/>
    </location>
</feature>
<dbReference type="OrthoDB" id="406631at2759"/>
<evidence type="ECO:0000259" key="7">
    <source>
        <dbReference type="Pfam" id="PF26410"/>
    </source>
</evidence>
<comment type="catalytic activity">
    <reaction evidence="1">
        <text>Random hydrolysis of (1-&gt;4)-beta-D-mannosidic linkages in mannans, galactomannans and glucomannans.</text>
        <dbReference type="EC" id="3.2.1.78"/>
    </reaction>
</comment>
<protein>
    <recommendedName>
        <fullName evidence="3">mannan endo-1,4-beta-mannosidase</fullName>
        <ecNumber evidence="3">3.2.1.78</ecNumber>
    </recommendedName>
</protein>
<evidence type="ECO:0000256" key="6">
    <source>
        <dbReference type="SAM" id="Phobius"/>
    </source>
</evidence>
<evidence type="ECO:0000256" key="5">
    <source>
        <dbReference type="ARBA" id="ARBA00023295"/>
    </source>
</evidence>
<dbReference type="GO" id="GO:0000272">
    <property type="term" value="P:polysaccharide catabolic process"/>
    <property type="evidence" value="ECO:0007669"/>
    <property type="project" value="InterPro"/>
</dbReference>
<reference evidence="8" key="1">
    <citation type="submission" date="2021-03" db="EMBL/GenBank/DDBJ databases">
        <authorList>
            <consortium name="Genoscope - CEA"/>
            <person name="William W."/>
        </authorList>
    </citation>
    <scope>NUCLEOTIDE SEQUENCE</scope>
    <source>
        <strain evidence="8">Doubled-haploid Pahang</strain>
    </source>
</reference>
<dbReference type="Proteomes" id="UP000012960">
    <property type="component" value="Unplaced"/>
</dbReference>
<evidence type="ECO:0000256" key="3">
    <source>
        <dbReference type="ARBA" id="ARBA00012706"/>
    </source>
</evidence>
<keyword evidence="10" id="KW-1185">Reference proteome</keyword>
<dbReference type="EMBL" id="HG996470">
    <property type="protein sequence ID" value="CAG1837957.1"/>
    <property type="molecule type" value="Genomic_DNA"/>
</dbReference>
<dbReference type="Gene3D" id="3.20.20.80">
    <property type="entry name" value="Glycosidases"/>
    <property type="match status" value="1"/>
</dbReference>
<dbReference type="InterPro" id="IPR017853">
    <property type="entry name" value="GH"/>
</dbReference>
<dbReference type="InterPro" id="IPR045053">
    <property type="entry name" value="MAN-like"/>
</dbReference>
<evidence type="ECO:0000313" key="9">
    <source>
        <dbReference type="EnsemblPlants" id="Ma05_p09020.1"/>
    </source>
</evidence>
<dbReference type="SMR" id="A0A804J2I4"/>
<sequence>MLATNGVFYPILGLASCAAFIYMSFGDLAWDIGTHVRGPEMSFVGRNGTRFTVDGKAFYVNGWNSYWLMDQAVEEVSRPRVRAMLQAGAKMGLTVCRTWAFNDGAYNALQVSLGHFDERVFKALDWVIVEAKRHGIRLLLSLANNLEAYGGKTQYVKWAWEEGIGLSSSNDSFFFDPSIRSYFKTYLKTILTRKNHLNGIQYKDDPTIFAWELMNEPRCMSDVSGDTLQKWIEEMAAYVKSIDKNHLLTIGLEGFYGSTSPPEKLNVNPGQWFSTVGSDFVQNSRVPEIDFASVHIYPDQWEVGAGLDQKMKYISRWLTSHIEDGDKELKKPVLFTEFGLSDKTKGFDHSHRDVFYKSIFNIVYRSARKGRSGAGAFVWQFMVAGMQEYCDDFGFVPEERPSMYRLIKKQSCRMAKLSYGKGLLKTRFGKLCTE</sequence>
<evidence type="ECO:0000256" key="4">
    <source>
        <dbReference type="ARBA" id="ARBA00022801"/>
    </source>
</evidence>
<gene>
    <name evidence="8" type="ORF">GSMUA_261340.1</name>
</gene>
<keyword evidence="6" id="KW-0472">Membrane</keyword>
<dbReference type="Pfam" id="PF26410">
    <property type="entry name" value="GH5_mannosidase"/>
    <property type="match status" value="1"/>
</dbReference>
<dbReference type="FunCoup" id="A0A804J2I4">
    <property type="interactions" value="79"/>
</dbReference>
<dbReference type="EC" id="3.2.1.78" evidence="3"/>
<dbReference type="GO" id="GO:0016985">
    <property type="term" value="F:mannan endo-1,4-beta-mannosidase activity"/>
    <property type="evidence" value="ECO:0000318"/>
    <property type="project" value="GO_Central"/>
</dbReference>
<dbReference type="InParanoid" id="A0A804J2I4"/>
<organism evidence="9 10">
    <name type="scientific">Musa acuminata subsp. malaccensis</name>
    <name type="common">Wild banana</name>
    <name type="synonym">Musa malaccensis</name>
    <dbReference type="NCBI Taxonomy" id="214687"/>
    <lineage>
        <taxon>Eukaryota</taxon>
        <taxon>Viridiplantae</taxon>
        <taxon>Streptophyta</taxon>
        <taxon>Embryophyta</taxon>
        <taxon>Tracheophyta</taxon>
        <taxon>Spermatophyta</taxon>
        <taxon>Magnoliopsida</taxon>
        <taxon>Liliopsida</taxon>
        <taxon>Zingiberales</taxon>
        <taxon>Musaceae</taxon>
        <taxon>Musa</taxon>
    </lineage>
</organism>
<evidence type="ECO:0000256" key="1">
    <source>
        <dbReference type="ARBA" id="ARBA00001678"/>
    </source>
</evidence>
<comment type="similarity">
    <text evidence="2">Belongs to the glycosyl hydrolase 5 (cellulase A) family.</text>
</comment>
<keyword evidence="6" id="KW-1133">Transmembrane helix</keyword>
<evidence type="ECO:0000256" key="2">
    <source>
        <dbReference type="ARBA" id="ARBA00005641"/>
    </source>
</evidence>
<dbReference type="Gramene" id="Ma05_t09020.1">
    <property type="protein sequence ID" value="Ma05_p09020.1"/>
    <property type="gene ID" value="Ma05_g09020"/>
</dbReference>
<keyword evidence="6" id="KW-0812">Transmembrane</keyword>
<feature type="domain" description="Glycoside hydrolase family 5" evidence="7">
    <location>
        <begin position="42"/>
        <end position="382"/>
    </location>
</feature>
<dbReference type="FunFam" id="3.20.20.80:FF:000012">
    <property type="entry name" value="Mannan endo-1,4-beta-mannosidase 6"/>
    <property type="match status" value="1"/>
</dbReference>
<dbReference type="AlphaFoldDB" id="A0A804J2I4"/>
<proteinExistence type="inferred from homology"/>
<dbReference type="OMA" id="YHDGFSI"/>
<dbReference type="EnsemblPlants" id="Ma05_t09020.1">
    <property type="protein sequence ID" value="Ma05_p09020.1"/>
    <property type="gene ID" value="Ma05_g09020"/>
</dbReference>
<evidence type="ECO:0000313" key="8">
    <source>
        <dbReference type="EMBL" id="CAG1837957.1"/>
    </source>
</evidence>
<dbReference type="PANTHER" id="PTHR31451">
    <property type="match status" value="1"/>
</dbReference>
<dbReference type="SUPFAM" id="SSF51445">
    <property type="entry name" value="(Trans)glycosidases"/>
    <property type="match status" value="1"/>
</dbReference>
<name>A0A804J2I4_MUSAM</name>